<dbReference type="OrthoDB" id="5843397at2759"/>
<keyword evidence="6" id="KW-1015">Disulfide bond</keyword>
<keyword evidence="9" id="KW-0732">Signal</keyword>
<evidence type="ECO:0000259" key="11">
    <source>
        <dbReference type="PROSITE" id="PS50853"/>
    </source>
</evidence>
<keyword evidence="3" id="KW-0677">Repeat</keyword>
<dbReference type="InterPro" id="IPR003598">
    <property type="entry name" value="Ig_sub2"/>
</dbReference>
<dbReference type="GO" id="GO:0009653">
    <property type="term" value="P:anatomical structure morphogenesis"/>
    <property type="evidence" value="ECO:0007669"/>
    <property type="project" value="UniProtKB-ARBA"/>
</dbReference>
<accession>A0A0C9R5D0</accession>
<feature type="domain" description="Ig-like" evidence="10">
    <location>
        <begin position="349"/>
        <end position="440"/>
    </location>
</feature>
<dbReference type="InterPro" id="IPR013783">
    <property type="entry name" value="Ig-like_fold"/>
</dbReference>
<dbReference type="CDD" id="cd00063">
    <property type="entry name" value="FN3"/>
    <property type="match status" value="1"/>
</dbReference>
<dbReference type="Pfam" id="PF07686">
    <property type="entry name" value="V-set"/>
    <property type="match status" value="1"/>
</dbReference>
<dbReference type="PROSITE" id="PS50835">
    <property type="entry name" value="IG_LIKE"/>
    <property type="match status" value="4"/>
</dbReference>
<evidence type="ECO:0000313" key="14">
    <source>
        <dbReference type="RefSeq" id="XP_011303576.1"/>
    </source>
</evidence>
<dbReference type="InterPro" id="IPR013162">
    <property type="entry name" value="CD80_C2-set"/>
</dbReference>
<organism evidence="12">
    <name type="scientific">Fopius arisanus</name>
    <dbReference type="NCBI Taxonomy" id="64838"/>
    <lineage>
        <taxon>Eukaryota</taxon>
        <taxon>Metazoa</taxon>
        <taxon>Ecdysozoa</taxon>
        <taxon>Arthropoda</taxon>
        <taxon>Hexapoda</taxon>
        <taxon>Insecta</taxon>
        <taxon>Pterygota</taxon>
        <taxon>Neoptera</taxon>
        <taxon>Endopterygota</taxon>
        <taxon>Hymenoptera</taxon>
        <taxon>Apocrita</taxon>
        <taxon>Ichneumonoidea</taxon>
        <taxon>Braconidae</taxon>
        <taxon>Opiinae</taxon>
        <taxon>Fopius</taxon>
    </lineage>
</organism>
<evidence type="ECO:0000313" key="12">
    <source>
        <dbReference type="EMBL" id="JAG81281.1"/>
    </source>
</evidence>
<dbReference type="GO" id="GO:0030154">
    <property type="term" value="P:cell differentiation"/>
    <property type="evidence" value="ECO:0007669"/>
    <property type="project" value="UniProtKB-ARBA"/>
</dbReference>
<dbReference type="Pfam" id="PF08205">
    <property type="entry name" value="C2-set_2"/>
    <property type="match status" value="2"/>
</dbReference>
<dbReference type="InterPro" id="IPR013106">
    <property type="entry name" value="Ig_V-set"/>
</dbReference>
<dbReference type="InterPro" id="IPR003599">
    <property type="entry name" value="Ig_sub"/>
</dbReference>
<dbReference type="Pfam" id="PF00041">
    <property type="entry name" value="fn3"/>
    <property type="match status" value="1"/>
</dbReference>
<evidence type="ECO:0000256" key="9">
    <source>
        <dbReference type="SAM" id="SignalP"/>
    </source>
</evidence>
<comment type="subcellular location">
    <subcellularLocation>
        <location evidence="1">Membrane</location>
        <topology evidence="1">Single-pass membrane protein</topology>
    </subcellularLocation>
</comment>
<keyword evidence="13" id="KW-1185">Reference proteome</keyword>
<dbReference type="EMBL" id="GBYB01011514">
    <property type="protein sequence ID" value="JAG81281.1"/>
    <property type="molecule type" value="Transcribed_RNA"/>
</dbReference>
<evidence type="ECO:0000256" key="8">
    <source>
        <dbReference type="SAM" id="Phobius"/>
    </source>
</evidence>
<proteinExistence type="predicted"/>
<evidence type="ECO:0000259" key="10">
    <source>
        <dbReference type="PROSITE" id="PS50835"/>
    </source>
</evidence>
<dbReference type="RefSeq" id="XP_011303576.1">
    <property type="nucleotide sequence ID" value="XM_011305274.1"/>
</dbReference>
<dbReference type="InterPro" id="IPR007110">
    <property type="entry name" value="Ig-like_dom"/>
</dbReference>
<evidence type="ECO:0000256" key="2">
    <source>
        <dbReference type="ARBA" id="ARBA00022692"/>
    </source>
</evidence>
<protein>
    <submittedName>
        <fullName evidence="14">Hemicentin-2</fullName>
    </submittedName>
    <submittedName>
        <fullName evidence="12">Igsf9 protein</fullName>
    </submittedName>
</protein>
<dbReference type="PROSITE" id="PS50853">
    <property type="entry name" value="FN3"/>
    <property type="match status" value="1"/>
</dbReference>
<dbReference type="KEGG" id="fas:105266839"/>
<dbReference type="InterPro" id="IPR036179">
    <property type="entry name" value="Ig-like_dom_sf"/>
</dbReference>
<dbReference type="SUPFAM" id="SSF48726">
    <property type="entry name" value="Immunoglobulin"/>
    <property type="match status" value="5"/>
</dbReference>
<dbReference type="InterPro" id="IPR003961">
    <property type="entry name" value="FN3_dom"/>
</dbReference>
<dbReference type="SUPFAM" id="SSF49265">
    <property type="entry name" value="Fibronectin type III"/>
    <property type="match status" value="1"/>
</dbReference>
<dbReference type="Proteomes" id="UP000694866">
    <property type="component" value="Unplaced"/>
</dbReference>
<dbReference type="Gene3D" id="2.60.40.10">
    <property type="entry name" value="Immunoglobulins"/>
    <property type="match status" value="5"/>
</dbReference>
<feature type="transmembrane region" description="Helical" evidence="8">
    <location>
        <begin position="692"/>
        <end position="718"/>
    </location>
</feature>
<feature type="region of interest" description="Disordered" evidence="7">
    <location>
        <begin position="766"/>
        <end position="788"/>
    </location>
</feature>
<dbReference type="PANTHER" id="PTHR23278">
    <property type="entry name" value="SIDESTEP PROTEIN"/>
    <property type="match status" value="1"/>
</dbReference>
<sequence length="861" mass="95434">MKTLLVMSVIALVGGELVVSDVDEPIPMETVSAVSGYKGRLPCDIVPPQRNDSVVMILWYREFTSKQPIFSVDARKSGLDDDAPRWSDPKAFGGRAVLRINREFAQLEIELVQDTDAGVYRCRVDFRNSPTKSQKVNFTVIVPPGKPVIYIGPDRRQSKQSPVLYEDGPLTLICEVTGGSPPPRVIWYLGDKKLDDTYDHVTDEVTVNERVITRLPREYATSKISCRASNTDLISASITDLHLNANLKPLVVNITNKQNHLLALQQTYEIECVTSGSKPVAIITWWKGSHQVKHMAKQFTDTGNVTRSILSYVATIEDDGKFLTCRAENLDVPDGALEDKWKLVVHYVPVVTITLGSGLRANDISEGDDLYFDCDVKANPEAYKLGWFKDGRELHQNVSAGIILPGGKSLVLQSVNRASAGEYACTAVNAEGSSTSRPVMLEVMYAPICKDGAAIQVVGALKPETITLVCGVQAKPPPTMFYWSFNNSGELSVPGDRYGPSKPSRITNQWHGERVKYTLNDDREYGMVSCWAENSRGKQKTPCLFQIIQAGRPYPLQNCSTAQSTGPYGYRTNHEESKPQESTDAEWLIVRCTEGFDGGLPLTSFELEVWSEENAYHINTIHFNRTERLPGQRHQGPIFEVVGLEPGRNYKLLVYAVNAKGKSEPVVLSSITLKGVAMYATGRGSTDKDSDYSLLIACFAGGITAVCILVVGVTVTLYRRNNATRPIKSQMHVVHCDDKEDDGNSSTMEKSHDFVKEVKPTARFKDPRESPIIDSNEDNPDVIPSKLGNFSAKPERAKDFTEVEGDYPSPASVLHGKDTWIYPNGYVERPDATSPIRPSTLSVHRSHDIYTRSLRVQESCI</sequence>
<gene>
    <name evidence="12" type="primary">Igsf9</name>
    <name evidence="14" type="synonym">LOC105266839</name>
    <name evidence="12" type="ORF">g.9158</name>
</gene>
<keyword evidence="2 8" id="KW-0812">Transmembrane</keyword>
<keyword evidence="5 8" id="KW-0472">Membrane</keyword>
<feature type="signal peptide" evidence="9">
    <location>
        <begin position="1"/>
        <end position="15"/>
    </location>
</feature>
<evidence type="ECO:0000256" key="1">
    <source>
        <dbReference type="ARBA" id="ARBA00004167"/>
    </source>
</evidence>
<feature type="domain" description="Fibronectin type-III" evidence="11">
    <location>
        <begin position="573"/>
        <end position="676"/>
    </location>
</feature>
<feature type="chain" id="PRO_5044541616" evidence="9">
    <location>
        <begin position="16"/>
        <end position="861"/>
    </location>
</feature>
<dbReference type="SMART" id="SM00409">
    <property type="entry name" value="IG"/>
    <property type="match status" value="5"/>
</dbReference>
<feature type="domain" description="Ig-like" evidence="10">
    <location>
        <begin position="25"/>
        <end position="139"/>
    </location>
</feature>
<dbReference type="InterPro" id="IPR013098">
    <property type="entry name" value="Ig_I-set"/>
</dbReference>
<reference evidence="14" key="2">
    <citation type="submission" date="2025-04" db="UniProtKB">
        <authorList>
            <consortium name="RefSeq"/>
        </authorList>
    </citation>
    <scope>IDENTIFICATION</scope>
    <source>
        <strain evidence="14">USDA-PBARC FA_bdor</strain>
        <tissue evidence="14">Whole organism</tissue>
    </source>
</reference>
<evidence type="ECO:0000256" key="6">
    <source>
        <dbReference type="ARBA" id="ARBA00023157"/>
    </source>
</evidence>
<name>A0A0C9R5D0_9HYME</name>
<reference evidence="12" key="1">
    <citation type="submission" date="2015-01" db="EMBL/GenBank/DDBJ databases">
        <title>Transcriptome Assembly of Fopius arisanus.</title>
        <authorList>
            <person name="Geib S."/>
        </authorList>
    </citation>
    <scope>NUCLEOTIDE SEQUENCE</scope>
</reference>
<dbReference type="GeneID" id="105266839"/>
<dbReference type="Pfam" id="PF07679">
    <property type="entry name" value="I-set"/>
    <property type="match status" value="1"/>
</dbReference>
<dbReference type="AlphaFoldDB" id="A0A0C9R5D0"/>
<accession>A0A9R1T6I7</accession>
<dbReference type="PANTHER" id="PTHR23278:SF28">
    <property type="entry name" value="SIDESTEP IV, ISOFORM C"/>
    <property type="match status" value="1"/>
</dbReference>
<evidence type="ECO:0000313" key="13">
    <source>
        <dbReference type="Proteomes" id="UP000694866"/>
    </source>
</evidence>
<dbReference type="GO" id="GO:0016020">
    <property type="term" value="C:membrane"/>
    <property type="evidence" value="ECO:0007669"/>
    <property type="project" value="UniProtKB-SubCell"/>
</dbReference>
<evidence type="ECO:0000256" key="5">
    <source>
        <dbReference type="ARBA" id="ARBA00023136"/>
    </source>
</evidence>
<evidence type="ECO:0000256" key="7">
    <source>
        <dbReference type="SAM" id="MobiDB-lite"/>
    </source>
</evidence>
<dbReference type="SMART" id="SM00408">
    <property type="entry name" value="IGc2"/>
    <property type="match status" value="1"/>
</dbReference>
<evidence type="ECO:0000256" key="3">
    <source>
        <dbReference type="ARBA" id="ARBA00022737"/>
    </source>
</evidence>
<dbReference type="InterPro" id="IPR036116">
    <property type="entry name" value="FN3_sf"/>
</dbReference>
<evidence type="ECO:0000256" key="4">
    <source>
        <dbReference type="ARBA" id="ARBA00022989"/>
    </source>
</evidence>
<feature type="domain" description="Ig-like" evidence="10">
    <location>
        <begin position="147"/>
        <end position="239"/>
    </location>
</feature>
<keyword evidence="4 8" id="KW-1133">Transmembrane helix</keyword>
<feature type="domain" description="Ig-like" evidence="10">
    <location>
        <begin position="249"/>
        <end position="344"/>
    </location>
</feature>